<evidence type="ECO:0000313" key="2">
    <source>
        <dbReference type="Proteomes" id="UP000316714"/>
    </source>
</evidence>
<sequence>MKTVLPKFIEVPAAPRNASPVPELNSIHAARRRGPYGSPKYRGNCGGYLIRDLLCYYQPKRVLDPMTGSGTCRDVCRELSIPCVSMDIRFDQDAADPNLYGAVGPIDFAWMHPPYWRQIVYNDDPRCLSAAPTLEAFFARLRLVLRNCQGVLTRRGKIAILIGGYSERGVFQPLPHLTVAAAAKEGLRMAGTEIIRLQYGNTSSRRVYRSTFIPGLHDQCLVFERGSL</sequence>
<dbReference type="RefSeq" id="WP_146563668.1">
    <property type="nucleotide sequence ID" value="NZ_SIHJ01000001.1"/>
</dbReference>
<proteinExistence type="predicted"/>
<dbReference type="SUPFAM" id="SSF53335">
    <property type="entry name" value="S-adenosyl-L-methionine-dependent methyltransferases"/>
    <property type="match status" value="1"/>
</dbReference>
<dbReference type="OrthoDB" id="256730at2"/>
<gene>
    <name evidence="1" type="ORF">KOR34_15260</name>
</gene>
<accession>A0A5C5VFH1</accession>
<evidence type="ECO:0008006" key="3">
    <source>
        <dbReference type="Google" id="ProtNLM"/>
    </source>
</evidence>
<evidence type="ECO:0000313" key="1">
    <source>
        <dbReference type="EMBL" id="TWT36620.1"/>
    </source>
</evidence>
<dbReference type="EMBL" id="SIHJ01000001">
    <property type="protein sequence ID" value="TWT36620.1"/>
    <property type="molecule type" value="Genomic_DNA"/>
</dbReference>
<keyword evidence="2" id="KW-1185">Reference proteome</keyword>
<comment type="caution">
    <text evidence="1">The sequence shown here is derived from an EMBL/GenBank/DDBJ whole genome shotgun (WGS) entry which is preliminary data.</text>
</comment>
<protein>
    <recommendedName>
        <fullName evidence="3">DNA methylase</fullName>
    </recommendedName>
</protein>
<reference evidence="1 2" key="1">
    <citation type="submission" date="2019-02" db="EMBL/GenBank/DDBJ databases">
        <title>Deep-cultivation of Planctomycetes and their phenomic and genomic characterization uncovers novel biology.</title>
        <authorList>
            <person name="Wiegand S."/>
            <person name="Jogler M."/>
            <person name="Boedeker C."/>
            <person name="Pinto D."/>
            <person name="Vollmers J."/>
            <person name="Rivas-Marin E."/>
            <person name="Kohn T."/>
            <person name="Peeters S.H."/>
            <person name="Heuer A."/>
            <person name="Rast P."/>
            <person name="Oberbeckmann S."/>
            <person name="Bunk B."/>
            <person name="Jeske O."/>
            <person name="Meyerdierks A."/>
            <person name="Storesund J.E."/>
            <person name="Kallscheuer N."/>
            <person name="Luecker S."/>
            <person name="Lage O.M."/>
            <person name="Pohl T."/>
            <person name="Merkel B.J."/>
            <person name="Hornburger P."/>
            <person name="Mueller R.-W."/>
            <person name="Bruemmer F."/>
            <person name="Labrenz M."/>
            <person name="Spormann A.M."/>
            <person name="Op Den Camp H."/>
            <person name="Overmann J."/>
            <person name="Amann R."/>
            <person name="Jetten M.S.M."/>
            <person name="Mascher T."/>
            <person name="Medema M.H."/>
            <person name="Devos D.P."/>
            <person name="Kaster A.-K."/>
            <person name="Ovreas L."/>
            <person name="Rohde M."/>
            <person name="Galperin M.Y."/>
            <person name="Jogler C."/>
        </authorList>
    </citation>
    <scope>NUCLEOTIDE SEQUENCE [LARGE SCALE GENOMIC DNA]</scope>
    <source>
        <strain evidence="1 2">KOR34</strain>
    </source>
</reference>
<dbReference type="InterPro" id="IPR029063">
    <property type="entry name" value="SAM-dependent_MTases_sf"/>
</dbReference>
<name>A0A5C5VFH1_9BACT</name>
<dbReference type="Gene3D" id="3.40.50.150">
    <property type="entry name" value="Vaccinia Virus protein VP39"/>
    <property type="match status" value="1"/>
</dbReference>
<dbReference type="Proteomes" id="UP000316714">
    <property type="component" value="Unassembled WGS sequence"/>
</dbReference>
<organism evidence="1 2">
    <name type="scientific">Posidoniimonas corsicana</name>
    <dbReference type="NCBI Taxonomy" id="1938618"/>
    <lineage>
        <taxon>Bacteria</taxon>
        <taxon>Pseudomonadati</taxon>
        <taxon>Planctomycetota</taxon>
        <taxon>Planctomycetia</taxon>
        <taxon>Pirellulales</taxon>
        <taxon>Lacipirellulaceae</taxon>
        <taxon>Posidoniimonas</taxon>
    </lineage>
</organism>
<dbReference type="AlphaFoldDB" id="A0A5C5VFH1"/>